<comment type="subcellular location">
    <subcellularLocation>
        <location evidence="1">Cytoplasm</location>
    </subcellularLocation>
</comment>
<sequence>MQPARDAHAPTLLVVDDDLVTQARLSAYFSQEGYTVLLAGDGEALWQTLAHTPVDLVLLDINLPGQDGLSLARDLRARNGAIGIILVTSRNDDVDKIVGLEVGADDYVTKPFNPRELLARVKSLLRRAGELRAGGRAAERAEVFRFAGWTLDLPRRRLFDRAGAEVALTRGEFEVLGLLVRHPGEVMSRDRLSRAVNGHDWDPQDRTIDVLVRRLRTKIDAEGESDSLITTVRGEGYRLAVEVQARAS</sequence>
<dbReference type="SUPFAM" id="SSF52172">
    <property type="entry name" value="CheY-like"/>
    <property type="match status" value="1"/>
</dbReference>
<name>A0A127K5H6_9RHOO</name>
<dbReference type="Pfam" id="PF00486">
    <property type="entry name" value="Trans_reg_C"/>
    <property type="match status" value="1"/>
</dbReference>
<dbReference type="InterPro" id="IPR001867">
    <property type="entry name" value="OmpR/PhoB-type_DNA-bd"/>
</dbReference>
<dbReference type="GO" id="GO:0032993">
    <property type="term" value="C:protein-DNA complex"/>
    <property type="evidence" value="ECO:0007669"/>
    <property type="project" value="TreeGrafter"/>
</dbReference>
<dbReference type="InterPro" id="IPR036388">
    <property type="entry name" value="WH-like_DNA-bd_sf"/>
</dbReference>
<dbReference type="KEGG" id="thu:AC731_009750"/>
<dbReference type="Gene3D" id="3.40.50.2300">
    <property type="match status" value="1"/>
</dbReference>
<feature type="modified residue" description="4-aspartylphosphate" evidence="8">
    <location>
        <position position="60"/>
    </location>
</feature>
<evidence type="ECO:0000259" key="10">
    <source>
        <dbReference type="PROSITE" id="PS50110"/>
    </source>
</evidence>
<dbReference type="CDD" id="cd00383">
    <property type="entry name" value="trans_reg_C"/>
    <property type="match status" value="1"/>
</dbReference>
<evidence type="ECO:0000256" key="9">
    <source>
        <dbReference type="PROSITE-ProRule" id="PRU01091"/>
    </source>
</evidence>
<dbReference type="PROSITE" id="PS51755">
    <property type="entry name" value="OMPR_PHOB"/>
    <property type="match status" value="1"/>
</dbReference>
<keyword evidence="5" id="KW-0805">Transcription regulation</keyword>
<dbReference type="AlphaFoldDB" id="A0A127K5H6"/>
<dbReference type="InterPro" id="IPR001789">
    <property type="entry name" value="Sig_transdc_resp-reg_receiver"/>
</dbReference>
<keyword evidence="2" id="KW-0963">Cytoplasm</keyword>
<feature type="DNA-binding region" description="OmpR/PhoB-type" evidence="9">
    <location>
        <begin position="141"/>
        <end position="241"/>
    </location>
</feature>
<dbReference type="InterPro" id="IPR011006">
    <property type="entry name" value="CheY-like_superfamily"/>
</dbReference>
<evidence type="ECO:0000256" key="3">
    <source>
        <dbReference type="ARBA" id="ARBA00022553"/>
    </source>
</evidence>
<dbReference type="SMART" id="SM00448">
    <property type="entry name" value="REC"/>
    <property type="match status" value="1"/>
</dbReference>
<dbReference type="InterPro" id="IPR039420">
    <property type="entry name" value="WalR-like"/>
</dbReference>
<feature type="domain" description="OmpR/PhoB-type" evidence="11">
    <location>
        <begin position="141"/>
        <end position="241"/>
    </location>
</feature>
<evidence type="ECO:0000256" key="7">
    <source>
        <dbReference type="ARBA" id="ARBA00023163"/>
    </source>
</evidence>
<dbReference type="EMBL" id="CP014646">
    <property type="protein sequence ID" value="AMO37211.1"/>
    <property type="molecule type" value="Genomic_DNA"/>
</dbReference>
<dbReference type="GO" id="GO:0000976">
    <property type="term" value="F:transcription cis-regulatory region binding"/>
    <property type="evidence" value="ECO:0007669"/>
    <property type="project" value="TreeGrafter"/>
</dbReference>
<dbReference type="GO" id="GO:0006355">
    <property type="term" value="P:regulation of DNA-templated transcription"/>
    <property type="evidence" value="ECO:0007669"/>
    <property type="project" value="InterPro"/>
</dbReference>
<evidence type="ECO:0000256" key="4">
    <source>
        <dbReference type="ARBA" id="ARBA00023012"/>
    </source>
</evidence>
<protein>
    <submittedName>
        <fullName evidence="12">DNA-binding response regulator</fullName>
    </submittedName>
</protein>
<keyword evidence="13" id="KW-1185">Reference proteome</keyword>
<dbReference type="Pfam" id="PF00072">
    <property type="entry name" value="Response_reg"/>
    <property type="match status" value="1"/>
</dbReference>
<keyword evidence="3 8" id="KW-0597">Phosphoprotein</keyword>
<dbReference type="STRING" id="1134435.AC731_009750"/>
<evidence type="ECO:0000256" key="1">
    <source>
        <dbReference type="ARBA" id="ARBA00004496"/>
    </source>
</evidence>
<evidence type="ECO:0000256" key="5">
    <source>
        <dbReference type="ARBA" id="ARBA00023015"/>
    </source>
</evidence>
<evidence type="ECO:0000259" key="11">
    <source>
        <dbReference type="PROSITE" id="PS51755"/>
    </source>
</evidence>
<dbReference type="Gene3D" id="1.10.10.10">
    <property type="entry name" value="Winged helix-like DNA-binding domain superfamily/Winged helix DNA-binding domain"/>
    <property type="match status" value="1"/>
</dbReference>
<dbReference type="SMART" id="SM00862">
    <property type="entry name" value="Trans_reg_C"/>
    <property type="match status" value="1"/>
</dbReference>
<keyword evidence="7" id="KW-0804">Transcription</keyword>
<evidence type="ECO:0000256" key="6">
    <source>
        <dbReference type="ARBA" id="ARBA00023125"/>
    </source>
</evidence>
<dbReference type="GO" id="GO:0000156">
    <property type="term" value="F:phosphorelay response regulator activity"/>
    <property type="evidence" value="ECO:0007669"/>
    <property type="project" value="TreeGrafter"/>
</dbReference>
<dbReference type="SUPFAM" id="SSF46894">
    <property type="entry name" value="C-terminal effector domain of the bipartite response regulators"/>
    <property type="match status" value="1"/>
</dbReference>
<keyword evidence="6 9" id="KW-0238">DNA-binding</keyword>
<dbReference type="GO" id="GO:0005829">
    <property type="term" value="C:cytosol"/>
    <property type="evidence" value="ECO:0007669"/>
    <property type="project" value="TreeGrafter"/>
</dbReference>
<dbReference type="PROSITE" id="PS50110">
    <property type="entry name" value="RESPONSE_REGULATORY"/>
    <property type="match status" value="1"/>
</dbReference>
<organism evidence="12 13">
    <name type="scientific">Thauera humireducens</name>
    <dbReference type="NCBI Taxonomy" id="1134435"/>
    <lineage>
        <taxon>Bacteria</taxon>
        <taxon>Pseudomonadati</taxon>
        <taxon>Pseudomonadota</taxon>
        <taxon>Betaproteobacteria</taxon>
        <taxon>Rhodocyclales</taxon>
        <taxon>Zoogloeaceae</taxon>
        <taxon>Thauera</taxon>
    </lineage>
</organism>
<keyword evidence="4" id="KW-0902">Two-component regulatory system</keyword>
<gene>
    <name evidence="12" type="ORF">AC731_009750</name>
</gene>
<dbReference type="InterPro" id="IPR016032">
    <property type="entry name" value="Sig_transdc_resp-reg_C-effctor"/>
</dbReference>
<proteinExistence type="predicted"/>
<evidence type="ECO:0000256" key="8">
    <source>
        <dbReference type="PROSITE-ProRule" id="PRU00169"/>
    </source>
</evidence>
<dbReference type="FunFam" id="1.10.10.10:FF:000099">
    <property type="entry name" value="Two-component system response regulator TorR"/>
    <property type="match status" value="1"/>
</dbReference>
<dbReference type="Gene3D" id="6.10.250.690">
    <property type="match status" value="1"/>
</dbReference>
<feature type="domain" description="Response regulatory" evidence="10">
    <location>
        <begin position="11"/>
        <end position="125"/>
    </location>
</feature>
<dbReference type="PANTHER" id="PTHR48111:SF58">
    <property type="entry name" value="TORCAD OPERON TRANSCRIPTIONAL REGULATORY PROTEIN TORR"/>
    <property type="match status" value="1"/>
</dbReference>
<dbReference type="PANTHER" id="PTHR48111">
    <property type="entry name" value="REGULATOR OF RPOS"/>
    <property type="match status" value="1"/>
</dbReference>
<dbReference type="RefSeq" id="WP_004291430.1">
    <property type="nucleotide sequence ID" value="NZ_CP014646.1"/>
</dbReference>
<reference evidence="13" key="1">
    <citation type="submission" date="2016-03" db="EMBL/GenBank/DDBJ databases">
        <authorList>
            <person name="Ma C."/>
            <person name="Zhou S."/>
            <person name="Yang G."/>
        </authorList>
    </citation>
    <scope>NUCLEOTIDE SEQUENCE [LARGE SCALE GENOMIC DNA]</scope>
    <source>
        <strain evidence="13">SgZ-1</strain>
    </source>
</reference>
<accession>A0A127K5H6</accession>
<evidence type="ECO:0000256" key="2">
    <source>
        <dbReference type="ARBA" id="ARBA00022490"/>
    </source>
</evidence>
<dbReference type="Proteomes" id="UP000036902">
    <property type="component" value="Chromosome"/>
</dbReference>
<evidence type="ECO:0000313" key="12">
    <source>
        <dbReference type="EMBL" id="AMO37211.1"/>
    </source>
</evidence>
<evidence type="ECO:0000313" key="13">
    <source>
        <dbReference type="Proteomes" id="UP000036902"/>
    </source>
</evidence>